<keyword evidence="3" id="KW-1185">Reference proteome</keyword>
<gene>
    <name evidence="2" type="ORF">FU839_17130</name>
</gene>
<evidence type="ECO:0000313" key="3">
    <source>
        <dbReference type="Proteomes" id="UP000321814"/>
    </source>
</evidence>
<comment type="caution">
    <text evidence="2">The sequence shown here is derived from an EMBL/GenBank/DDBJ whole genome shotgun (WGS) entry which is preliminary data.</text>
</comment>
<name>A0A5C8LKW9_9GAMM</name>
<dbReference type="Gene3D" id="1.20.1270.340">
    <property type="match status" value="1"/>
</dbReference>
<dbReference type="Pfam" id="PF07445">
    <property type="entry name" value="PriC"/>
    <property type="match status" value="1"/>
</dbReference>
<sequence length="203" mass="23118">MASLEQWMKDLLAALEQQLKQLTQQAKVIDGKQSSWQQKAWFDSDLFQSHSPFLTDYVLEAEAMLKRLKASSEQRTGSAQALAAKLSAQIQALSRAFQTKDLRYLPGKIKKRTTSPNASEQAQAMVGQLRRSTQELYQQLSEYQGYERRLLDMLELEQRQLSGGSADTSADRVLAIHARLGRCRKAISELEVEIQWSEQNRRG</sequence>
<evidence type="ECO:0008006" key="4">
    <source>
        <dbReference type="Google" id="ProtNLM"/>
    </source>
</evidence>
<reference evidence="2 3" key="1">
    <citation type="submission" date="2019-08" db="EMBL/GenBank/DDBJ databases">
        <title>Draft genome analysis of Rheinheimera tangshanensis isolated from the roots of fresh rice plants (Oryza sativa).</title>
        <authorList>
            <person name="Yu Q."/>
            <person name="Qi Y."/>
            <person name="Zhang H."/>
            <person name="Pu J."/>
        </authorList>
    </citation>
    <scope>NUCLEOTIDE SEQUENCE [LARGE SCALE GENOMIC DNA]</scope>
    <source>
        <strain evidence="2 3">JA3-B52</strain>
    </source>
</reference>
<dbReference type="EMBL" id="VRLR01000015">
    <property type="protein sequence ID" value="TXK78006.1"/>
    <property type="molecule type" value="Genomic_DNA"/>
</dbReference>
<dbReference type="OrthoDB" id="7061116at2"/>
<accession>A0A5C8LKW9</accession>
<feature type="coiled-coil region" evidence="1">
    <location>
        <begin position="5"/>
        <end position="32"/>
    </location>
</feature>
<dbReference type="InterPro" id="IPR038338">
    <property type="entry name" value="PriC_sf"/>
</dbReference>
<dbReference type="InterPro" id="IPR010890">
    <property type="entry name" value="PriC"/>
</dbReference>
<dbReference type="AlphaFoldDB" id="A0A5C8LKW9"/>
<keyword evidence="1" id="KW-0175">Coiled coil</keyword>
<protein>
    <recommendedName>
        <fullName evidence="4">Primosomal replication protein N</fullName>
    </recommendedName>
</protein>
<organism evidence="2 3">
    <name type="scientific">Rheinheimera tangshanensis</name>
    <dbReference type="NCBI Taxonomy" id="400153"/>
    <lineage>
        <taxon>Bacteria</taxon>
        <taxon>Pseudomonadati</taxon>
        <taxon>Pseudomonadota</taxon>
        <taxon>Gammaproteobacteria</taxon>
        <taxon>Chromatiales</taxon>
        <taxon>Chromatiaceae</taxon>
        <taxon>Rheinheimera</taxon>
    </lineage>
</organism>
<evidence type="ECO:0000256" key="1">
    <source>
        <dbReference type="SAM" id="Coils"/>
    </source>
</evidence>
<evidence type="ECO:0000313" key="2">
    <source>
        <dbReference type="EMBL" id="TXK78006.1"/>
    </source>
</evidence>
<dbReference type="Proteomes" id="UP000321814">
    <property type="component" value="Unassembled WGS sequence"/>
</dbReference>
<proteinExistence type="predicted"/>